<feature type="region of interest" description="Disordered" evidence="1">
    <location>
        <begin position="114"/>
        <end position="137"/>
    </location>
</feature>
<comment type="caution">
    <text evidence="3">The sequence shown here is derived from an EMBL/GenBank/DDBJ whole genome shotgun (WGS) entry which is preliminary data.</text>
</comment>
<evidence type="ECO:0000256" key="2">
    <source>
        <dbReference type="SAM" id="SignalP"/>
    </source>
</evidence>
<evidence type="ECO:0000256" key="1">
    <source>
        <dbReference type="SAM" id="MobiDB-lite"/>
    </source>
</evidence>
<reference evidence="3 4" key="1">
    <citation type="submission" date="2019-08" db="EMBL/GenBank/DDBJ databases">
        <title>Seonamhaeicola sediminis sp. nov., isolated from marine sediment.</title>
        <authorList>
            <person name="Cao W.R."/>
        </authorList>
    </citation>
    <scope>NUCLEOTIDE SEQUENCE [LARGE SCALE GENOMIC DNA]</scope>
    <source>
        <strain evidence="3 4">1505</strain>
    </source>
</reference>
<dbReference type="Proteomes" id="UP000321080">
    <property type="component" value="Unassembled WGS sequence"/>
</dbReference>
<dbReference type="OrthoDB" id="9765926at2"/>
<feature type="signal peptide" evidence="2">
    <location>
        <begin position="1"/>
        <end position="20"/>
    </location>
</feature>
<feature type="compositionally biased region" description="Polar residues" evidence="1">
    <location>
        <begin position="114"/>
        <end position="134"/>
    </location>
</feature>
<dbReference type="NCBIfam" id="TIGR04131">
    <property type="entry name" value="Bac_Flav_CTERM"/>
    <property type="match status" value="1"/>
</dbReference>
<keyword evidence="2" id="KW-0732">Signal</keyword>
<accession>A0A5C7GNU8</accession>
<dbReference type="AlphaFoldDB" id="A0A5C7GNU8"/>
<proteinExistence type="predicted"/>
<keyword evidence="4" id="KW-1185">Reference proteome</keyword>
<evidence type="ECO:0000313" key="4">
    <source>
        <dbReference type="Proteomes" id="UP000321080"/>
    </source>
</evidence>
<evidence type="ECO:0000313" key="3">
    <source>
        <dbReference type="EMBL" id="TXG39864.1"/>
    </source>
</evidence>
<gene>
    <name evidence="3" type="ORF">FUA22_04780</name>
</gene>
<sequence>MIKRFNLYFLLIVFSLKGYAQQPNDCIDAIVTCGNSDVSLDVNGSGLREFANSCSSNENNSVWLKVTVVTSGTLGFTLTPESTAISEDYDFFVFGPNVSCSNVGSTIRCSTTNPQAASQGNNLTGMNASSSDTSEGPGALGDSFVKWLDVNAGESYFIVIDRPIGNSPFNLEWTGTARFADPPNDQSSRSGTPTDIESCDITAPFNDGFTTFNLTDNTSLITGTQTGVTISYHASESDANININPLTSPYTNLNNPQKIFARITNNTTGCFELTDFNLSVNLGPNIKTPADFILCDNTNDGDDRNGRLNFNLSSKNNEILNGLSSADYNVTYHRTNAEAENRRAPLPNLYYNNSPFNEQVFVRVENTIYTDCRSITPLNLIVNPNPLAFNHTIIQCDEDGVVDGSTLFNLNEANSDLTENNSNLSTKFYLDAARTIEVNGDSFNNTSNPQTIYVEVSDTRTGCLSHSELTIEVSLTDSINAALFECDDDGIEDGIHIFNLREADPIVTNGLPIGLIISYYQTYQDALLEQNGLSDSFTNTTPYSQTIFARVENNNNCYGISEVALTVHELPNITTENLTYYCLNFFPSKITLNAAVLNDSPSNYTYNWTSGEDTYEIEINETGVYIVTVTNSNNCSKSRTINVEPSNLASFENIEVKDATENNIITVFVSGEGDYQYRLLDENNVVYTNYQNSNVFENVFPGIYSVSVKDIKNDCGTVNNKVSVIGFPKFLTPNNDGKNDTWQVYGVSSMFQPNTKIQIFDRFGKLIKELNPLGEGWNGLLNGEKLPTDDYWFLVVLQDGRVFKSHFTLKN</sequence>
<feature type="chain" id="PRO_5022738357" evidence="2">
    <location>
        <begin position="21"/>
        <end position="811"/>
    </location>
</feature>
<dbReference type="InterPro" id="IPR026341">
    <property type="entry name" value="T9SS_type_B"/>
</dbReference>
<name>A0A5C7GNU8_9FLAO</name>
<dbReference type="EMBL" id="VRKQ01000008">
    <property type="protein sequence ID" value="TXG39864.1"/>
    <property type="molecule type" value="Genomic_DNA"/>
</dbReference>
<organism evidence="3 4">
    <name type="scientific">Seonamhaeicola maritimus</name>
    <dbReference type="NCBI Taxonomy" id="2591822"/>
    <lineage>
        <taxon>Bacteria</taxon>
        <taxon>Pseudomonadati</taxon>
        <taxon>Bacteroidota</taxon>
        <taxon>Flavobacteriia</taxon>
        <taxon>Flavobacteriales</taxon>
        <taxon>Flavobacteriaceae</taxon>
    </lineage>
</organism>
<protein>
    <submittedName>
        <fullName evidence="3">T9SS type B sorting domain-containing protein</fullName>
    </submittedName>
</protein>
<dbReference type="Pfam" id="PF13585">
    <property type="entry name" value="CHU_C"/>
    <property type="match status" value="1"/>
</dbReference>